<dbReference type="HOGENOM" id="CLU_749597_0_0_9"/>
<dbReference type="KEGG" id="jeo:JMA_38130"/>
<organism evidence="1 2">
    <name type="scientific">Jeotgalibacillus malaysiensis</name>
    <dbReference type="NCBI Taxonomy" id="1508404"/>
    <lineage>
        <taxon>Bacteria</taxon>
        <taxon>Bacillati</taxon>
        <taxon>Bacillota</taxon>
        <taxon>Bacilli</taxon>
        <taxon>Bacillales</taxon>
        <taxon>Caryophanaceae</taxon>
        <taxon>Jeotgalibacillus</taxon>
    </lineage>
</organism>
<dbReference type="AlphaFoldDB" id="A0A0B5ASM9"/>
<sequence>MNTTMFIAETIKVGFQERYDTYSERLGYVVPMDNNGKFRKEKSFEKWCSPKLKPQQFQNTPTSGFVLNQRVGGENRGWKHRKTYVRVYDPRGFEVEISVDNLLYILEHTSSIVGKGLEGEFVYAWEGTELILLPTNAVDYKESLAYTEKERKQEYLTGKQLVVGGVYLSKDNVQLIYLGKHYEYTLYSAYSTSYKVFKSSTKRFYFAVLNRDTGKDGVFKIEKFPSLNKKIIDVIDEKQHVQYGNIMDYLETQSYYVPVDLSKTIVEPISWDGFKAYIKEVRRNHRSVSYMTVYAKNGKRYLVSCKDGVYYFSGETEEVKGYYNQAKDLLNTYNGKEYDIYTAEDVYKVLKPVITHYYQENGRHFESVFHPFK</sequence>
<keyword evidence="1" id="KW-0614">Plasmid</keyword>
<dbReference type="OrthoDB" id="2536029at2"/>
<proteinExistence type="predicted"/>
<geneLocation type="plasmid" evidence="2"/>
<protein>
    <submittedName>
        <fullName evidence="1">Uncharacterized protein</fullName>
    </submittedName>
</protein>
<reference evidence="1 2" key="1">
    <citation type="submission" date="2014-08" db="EMBL/GenBank/DDBJ databases">
        <title>Complete genome of a marine bacteria Jeotgalibacillus malaysiensis.</title>
        <authorList>
            <person name="Yaakop A.S."/>
            <person name="Chan K.-G."/>
            <person name="Goh K.M."/>
        </authorList>
    </citation>
    <scope>NUCLEOTIDE SEQUENCE [LARGE SCALE GENOMIC DNA]</scope>
    <source>
        <strain evidence="1 2">D5</strain>
        <plasmid evidence="2">Plasmid</plasmid>
    </source>
</reference>
<dbReference type="EMBL" id="CP009417">
    <property type="protein sequence ID" value="AJD93131.1"/>
    <property type="molecule type" value="Genomic_DNA"/>
</dbReference>
<dbReference type="BioCyc" id="JESP1508404:G14D9-13097-MONOMER"/>
<evidence type="ECO:0000313" key="2">
    <source>
        <dbReference type="Proteomes" id="UP000031449"/>
    </source>
</evidence>
<evidence type="ECO:0000313" key="1">
    <source>
        <dbReference type="EMBL" id="AJD93131.1"/>
    </source>
</evidence>
<gene>
    <name evidence="1" type="ORF">JMA_38130</name>
</gene>
<name>A0A0B5ASM9_9BACL</name>
<accession>A0A0B5ASM9</accession>
<dbReference type="Proteomes" id="UP000031449">
    <property type="component" value="Plasmid unnamed"/>
</dbReference>
<keyword evidence="2" id="KW-1185">Reference proteome</keyword>